<dbReference type="Pfam" id="PF10021">
    <property type="entry name" value="PARG_cat_microb"/>
    <property type="match status" value="1"/>
</dbReference>
<keyword evidence="4" id="KW-1185">Reference proteome</keyword>
<protein>
    <recommendedName>
        <fullName evidence="2">Microbial-type PARG catalytic domain-containing protein</fullName>
    </recommendedName>
</protein>
<feature type="region of interest" description="Disordered" evidence="1">
    <location>
        <begin position="1"/>
        <end position="60"/>
    </location>
</feature>
<evidence type="ECO:0000256" key="1">
    <source>
        <dbReference type="SAM" id="MobiDB-lite"/>
    </source>
</evidence>
<dbReference type="EMBL" id="JAPDFR010000009">
    <property type="protein sequence ID" value="KAK0383060.1"/>
    <property type="molecule type" value="Genomic_DNA"/>
</dbReference>
<sequence length="338" mass="37475">MSRSKGTLDGWLGSSSSGSGKKRHDDHAGGGGRSNNNNNNNHRGKPNSRSSDAASERKAKLAALARETQMALEHIIPDLPKPFEPEQSERVFLSSLKPLTSAECPRRNPLKTRIHVVNDDSFNCAIRVSWSAPSDGGRVAVLNMASHANPGGGWLNGAMAQEEALCYRSSLSLSLHRRYYPWKQLQGLYSPDVVIIRSDMASGHKLYEHKPENYHYVSVLSIAALRCPYLKNITENTPGGAKQRQVFAKESDRTTTKDKMRLCLRMAARKGHRSLVLGALGCGAFRNPPEEVAHCWLEVLREEEFGGGWWDGIWFAIYDTKGEGNFGVFEKILDGQEI</sequence>
<dbReference type="PANTHER" id="PTHR35596:SF1">
    <property type="entry name" value="MICROBIAL-TYPE PARG CATALYTIC DOMAIN-CONTAINING PROTEIN"/>
    <property type="match status" value="1"/>
</dbReference>
<dbReference type="PANTHER" id="PTHR35596">
    <property type="entry name" value="DUF2263 DOMAIN-CONTAINING PROTEIN"/>
    <property type="match status" value="1"/>
</dbReference>
<proteinExistence type="predicted"/>
<dbReference type="InterPro" id="IPR012664">
    <property type="entry name" value="CHP02452"/>
</dbReference>
<organism evidence="3 4">
    <name type="scientific">Sarocladium strictum</name>
    <name type="common">Black bundle disease fungus</name>
    <name type="synonym">Acremonium strictum</name>
    <dbReference type="NCBI Taxonomy" id="5046"/>
    <lineage>
        <taxon>Eukaryota</taxon>
        <taxon>Fungi</taxon>
        <taxon>Dikarya</taxon>
        <taxon>Ascomycota</taxon>
        <taxon>Pezizomycotina</taxon>
        <taxon>Sordariomycetes</taxon>
        <taxon>Hypocreomycetidae</taxon>
        <taxon>Hypocreales</taxon>
        <taxon>Sarocladiaceae</taxon>
        <taxon>Sarocladium</taxon>
    </lineage>
</organism>
<dbReference type="InterPro" id="IPR043472">
    <property type="entry name" value="Macro_dom-like"/>
</dbReference>
<comment type="caution">
    <text evidence="3">The sequence shown here is derived from an EMBL/GenBank/DDBJ whole genome shotgun (WGS) entry which is preliminary data.</text>
</comment>
<dbReference type="Proteomes" id="UP001175261">
    <property type="component" value="Unassembled WGS sequence"/>
</dbReference>
<evidence type="ECO:0000259" key="2">
    <source>
        <dbReference type="Pfam" id="PF10021"/>
    </source>
</evidence>
<dbReference type="NCBIfam" id="TIGR02452">
    <property type="entry name" value="TIGR02452 family protein"/>
    <property type="match status" value="1"/>
</dbReference>
<dbReference type="Gene3D" id="3.40.220.10">
    <property type="entry name" value="Leucine Aminopeptidase, subunit E, domain 1"/>
    <property type="match status" value="1"/>
</dbReference>
<gene>
    <name evidence="3" type="ORF">NLU13_8975</name>
</gene>
<dbReference type="AlphaFoldDB" id="A0AA39L3X5"/>
<name>A0AA39L3X5_SARSR</name>
<reference evidence="3" key="1">
    <citation type="submission" date="2022-10" db="EMBL/GenBank/DDBJ databases">
        <title>Determination and structural analysis of whole genome sequence of Sarocladium strictum F4-1.</title>
        <authorList>
            <person name="Hu L."/>
            <person name="Jiang Y."/>
        </authorList>
    </citation>
    <scope>NUCLEOTIDE SEQUENCE</scope>
    <source>
        <strain evidence="3">F4-1</strain>
    </source>
</reference>
<dbReference type="SUPFAM" id="SSF52949">
    <property type="entry name" value="Macro domain-like"/>
    <property type="match status" value="1"/>
</dbReference>
<evidence type="ECO:0000313" key="4">
    <source>
        <dbReference type="Proteomes" id="UP001175261"/>
    </source>
</evidence>
<accession>A0AA39L3X5</accession>
<feature type="domain" description="Microbial-type PARG catalytic" evidence="2">
    <location>
        <begin position="101"/>
        <end position="197"/>
    </location>
</feature>
<evidence type="ECO:0000313" key="3">
    <source>
        <dbReference type="EMBL" id="KAK0383060.1"/>
    </source>
</evidence>
<dbReference type="InterPro" id="IPR019261">
    <property type="entry name" value="PARG_cat_microbial"/>
</dbReference>